<dbReference type="RefSeq" id="WP_231911945.1">
    <property type="nucleotide sequence ID" value="NZ_CP132970.1"/>
</dbReference>
<sequence>MAAQAASELTAARAELHLRSALATRDAIGQAKGVLIQRCDVDTARAFVMLRTLSQDLNVAVARIAERIIEDHTASL</sequence>
<dbReference type="InterPro" id="IPR011006">
    <property type="entry name" value="CheY-like_superfamily"/>
</dbReference>
<dbReference type="SMART" id="SM01012">
    <property type="entry name" value="ANTAR"/>
    <property type="match status" value="1"/>
</dbReference>
<organism evidence="2">
    <name type="scientific">Rhodococcus sp. D-6</name>
    <dbReference type="NCBI Taxonomy" id="1387842"/>
    <lineage>
        <taxon>Bacteria</taxon>
        <taxon>Bacillati</taxon>
        <taxon>Actinomycetota</taxon>
        <taxon>Actinomycetes</taxon>
        <taxon>Mycobacteriales</taxon>
        <taxon>Nocardiaceae</taxon>
        <taxon>Rhodococcus</taxon>
    </lineage>
</organism>
<dbReference type="SUPFAM" id="SSF52172">
    <property type="entry name" value="CheY-like"/>
    <property type="match status" value="1"/>
</dbReference>
<evidence type="ECO:0000259" key="1">
    <source>
        <dbReference type="PROSITE" id="PS50921"/>
    </source>
</evidence>
<dbReference type="InterPro" id="IPR005561">
    <property type="entry name" value="ANTAR"/>
</dbReference>
<feature type="domain" description="ANTAR" evidence="1">
    <location>
        <begin position="8"/>
        <end position="69"/>
    </location>
</feature>
<name>A0AAU7V0T5_9NOCA</name>
<dbReference type="PROSITE" id="PS50921">
    <property type="entry name" value="ANTAR"/>
    <property type="match status" value="1"/>
</dbReference>
<dbReference type="Pfam" id="PF03861">
    <property type="entry name" value="ANTAR"/>
    <property type="match status" value="1"/>
</dbReference>
<dbReference type="InterPro" id="IPR036388">
    <property type="entry name" value="WH-like_DNA-bd_sf"/>
</dbReference>
<dbReference type="GO" id="GO:0003723">
    <property type="term" value="F:RNA binding"/>
    <property type="evidence" value="ECO:0007669"/>
    <property type="project" value="InterPro"/>
</dbReference>
<protein>
    <submittedName>
        <fullName evidence="2">ANTAR domain-containing protein</fullName>
    </submittedName>
</protein>
<reference evidence="2" key="1">
    <citation type="submission" date="2023-08" db="EMBL/GenBank/DDBJ databases">
        <title>The novel hydrolase IpcH responsible for the initial isoprocarb degradation step in Rhodococcus sp. D-6.</title>
        <authorList>
            <person name="Zhu Q."/>
        </authorList>
    </citation>
    <scope>NUCLEOTIDE SEQUENCE</scope>
    <source>
        <strain evidence="2">D-6</strain>
    </source>
</reference>
<dbReference type="EMBL" id="CP132970">
    <property type="protein sequence ID" value="XBW05805.1"/>
    <property type="molecule type" value="Genomic_DNA"/>
</dbReference>
<proteinExistence type="predicted"/>
<evidence type="ECO:0000313" key="2">
    <source>
        <dbReference type="EMBL" id="XBW05805.1"/>
    </source>
</evidence>
<dbReference type="Gene3D" id="1.10.10.10">
    <property type="entry name" value="Winged helix-like DNA-binding domain superfamily/Winged helix DNA-binding domain"/>
    <property type="match status" value="1"/>
</dbReference>
<dbReference type="KEGG" id="rhox:RBB84_07785"/>
<dbReference type="AlphaFoldDB" id="A0AAU7V0T5"/>
<accession>A0AAU7V0T5</accession>
<gene>
    <name evidence="2" type="ORF">RBB84_07785</name>
</gene>